<feature type="region of interest" description="Disordered" evidence="1">
    <location>
        <begin position="194"/>
        <end position="237"/>
    </location>
</feature>
<name>A0AA38VJ00_9PEZI</name>
<feature type="compositionally biased region" description="Basic residues" evidence="1">
    <location>
        <begin position="214"/>
        <end position="230"/>
    </location>
</feature>
<dbReference type="EMBL" id="JANBVO010000085">
    <property type="protein sequence ID" value="KAJ9130551.1"/>
    <property type="molecule type" value="Genomic_DNA"/>
</dbReference>
<evidence type="ECO:0000313" key="3">
    <source>
        <dbReference type="Proteomes" id="UP001174694"/>
    </source>
</evidence>
<keyword evidence="3" id="KW-1185">Reference proteome</keyword>
<evidence type="ECO:0000313" key="2">
    <source>
        <dbReference type="EMBL" id="KAJ9130551.1"/>
    </source>
</evidence>
<dbReference type="InterPro" id="IPR036817">
    <property type="entry name" value="Transthyretin/HIU_hydrolase_sf"/>
</dbReference>
<dbReference type="AlphaFoldDB" id="A0AA38VJ00"/>
<proteinExistence type="predicted"/>
<reference evidence="2" key="1">
    <citation type="submission" date="2022-07" db="EMBL/GenBank/DDBJ databases">
        <title>Fungi with potential for degradation of polypropylene.</title>
        <authorList>
            <person name="Gostincar C."/>
        </authorList>
    </citation>
    <scope>NUCLEOTIDE SEQUENCE</scope>
    <source>
        <strain evidence="2">EXF-13308</strain>
    </source>
</reference>
<dbReference type="Proteomes" id="UP001174694">
    <property type="component" value="Unassembled WGS sequence"/>
</dbReference>
<protein>
    <submittedName>
        <fullName evidence="2">Uncharacterized protein</fullName>
    </submittedName>
</protein>
<dbReference type="Gene3D" id="2.60.40.180">
    <property type="entry name" value="Transthyretin/hydroxyisourate hydrolase domain"/>
    <property type="match status" value="1"/>
</dbReference>
<comment type="caution">
    <text evidence="2">The sequence shown here is derived from an EMBL/GenBank/DDBJ whole genome shotgun (WGS) entry which is preliminary data.</text>
</comment>
<sequence length="237" mass="26414">MAPIICQAVTPTWQPFCGMGVVLECIDEDTSRSFRSSTAQDGSVVTWFPTDPDNCYPQIVDGSKHRQFTLTFAVADYFGPEAVPWPVIQIHIRRLEENQHVTVLALLTDNYFFMHMPSPISLGVPARPWTWDKANPEPVEPCQHSAVPTCFGAADSDPTWADRCLCGADDHQAVAYESEPQAALSDLLAMQQSSSPAMRPLLPKRYPPSSARSPVRRRKAPSKRCRRQTSKRAETAQ</sequence>
<evidence type="ECO:0000256" key="1">
    <source>
        <dbReference type="SAM" id="MobiDB-lite"/>
    </source>
</evidence>
<accession>A0AA38VJ00</accession>
<gene>
    <name evidence="2" type="ORF">NKR23_g12136</name>
</gene>
<organism evidence="2 3">
    <name type="scientific">Pleurostoma richardsiae</name>
    <dbReference type="NCBI Taxonomy" id="41990"/>
    <lineage>
        <taxon>Eukaryota</taxon>
        <taxon>Fungi</taxon>
        <taxon>Dikarya</taxon>
        <taxon>Ascomycota</taxon>
        <taxon>Pezizomycotina</taxon>
        <taxon>Sordariomycetes</taxon>
        <taxon>Sordariomycetidae</taxon>
        <taxon>Calosphaeriales</taxon>
        <taxon>Pleurostomataceae</taxon>
        <taxon>Pleurostoma</taxon>
    </lineage>
</organism>